<keyword evidence="9" id="KW-0406">Ion transport</keyword>
<dbReference type="RefSeq" id="WP_073272854.1">
    <property type="nucleotide sequence ID" value="NZ_FQVA01000001.1"/>
</dbReference>
<name>A0A1M4YMV9_9GAMM</name>
<evidence type="ECO:0000256" key="3">
    <source>
        <dbReference type="ARBA" id="ARBA00022448"/>
    </source>
</evidence>
<dbReference type="GO" id="GO:0000287">
    <property type="term" value="F:magnesium ion binding"/>
    <property type="evidence" value="ECO:0007669"/>
    <property type="project" value="TreeGrafter"/>
</dbReference>
<dbReference type="InterPro" id="IPR002523">
    <property type="entry name" value="MgTranspt_CorA/ZnTranspt_ZntB"/>
</dbReference>
<reference evidence="13" key="1">
    <citation type="submission" date="2016-11" db="EMBL/GenBank/DDBJ databases">
        <authorList>
            <person name="Varghese N."/>
            <person name="Submissions S."/>
        </authorList>
    </citation>
    <scope>NUCLEOTIDE SEQUENCE [LARGE SCALE GENOMIC DNA]</scope>
    <source>
        <strain evidence="13">CGMCC 1.7063</strain>
    </source>
</reference>
<dbReference type="GO" id="GO:0015087">
    <property type="term" value="F:cobalt ion transmembrane transporter activity"/>
    <property type="evidence" value="ECO:0007669"/>
    <property type="project" value="TreeGrafter"/>
</dbReference>
<dbReference type="AlphaFoldDB" id="A0A1M4YMV9"/>
<evidence type="ECO:0000256" key="5">
    <source>
        <dbReference type="ARBA" id="ARBA00022519"/>
    </source>
</evidence>
<keyword evidence="13" id="KW-1185">Reference proteome</keyword>
<dbReference type="NCBIfam" id="NF007092">
    <property type="entry name" value="PRK09546.1"/>
    <property type="match status" value="1"/>
</dbReference>
<proteinExistence type="inferred from homology"/>
<dbReference type="Pfam" id="PF01544">
    <property type="entry name" value="CorA"/>
    <property type="match status" value="1"/>
</dbReference>
<dbReference type="GO" id="GO:0005886">
    <property type="term" value="C:plasma membrane"/>
    <property type="evidence" value="ECO:0007669"/>
    <property type="project" value="UniProtKB-SubCell"/>
</dbReference>
<dbReference type="InterPro" id="IPR045863">
    <property type="entry name" value="CorA_TM1_TM2"/>
</dbReference>
<dbReference type="SUPFAM" id="SSF144083">
    <property type="entry name" value="Magnesium transport protein CorA, transmembrane region"/>
    <property type="match status" value="1"/>
</dbReference>
<evidence type="ECO:0000256" key="7">
    <source>
        <dbReference type="ARBA" id="ARBA00022833"/>
    </source>
</evidence>
<keyword evidence="7" id="KW-0862">Zinc</keyword>
<dbReference type="SUPFAM" id="SSF143865">
    <property type="entry name" value="CorA soluble domain-like"/>
    <property type="match status" value="1"/>
</dbReference>
<evidence type="ECO:0000256" key="4">
    <source>
        <dbReference type="ARBA" id="ARBA00022475"/>
    </source>
</evidence>
<dbReference type="CDD" id="cd12833">
    <property type="entry name" value="ZntB-like_1"/>
    <property type="match status" value="1"/>
</dbReference>
<dbReference type="EMBL" id="FQVA01000001">
    <property type="protein sequence ID" value="SHF06832.1"/>
    <property type="molecule type" value="Genomic_DNA"/>
</dbReference>
<keyword evidence="6 11" id="KW-0812">Transmembrane</keyword>
<comment type="similarity">
    <text evidence="2">Belongs to the CorA metal ion transporter (MIT) (TC 1.A.35) family.</text>
</comment>
<dbReference type="GO" id="GO:0015095">
    <property type="term" value="F:magnesium ion transmembrane transporter activity"/>
    <property type="evidence" value="ECO:0007669"/>
    <property type="project" value="TreeGrafter"/>
</dbReference>
<sequence>MDSTGDLTKQLSVDAGLIHAFLLDREGGGRDLDWSEVRDWQPQHGLLWLHFDYTDAEVQQWLREQSGLEPLVVDALLTEETRPRTTALGDALLIALRGVNLNPESQPEDMVSIRLWVEENRIISTRRRRLLSVNDLLERLRAGRGPVNSADLVVSLTDLLVWRMSDTVEAFEDKIDELEDCVLDASSAALRADLARLRKQTITLRRYLAPEREALSRMLQEKVTWFDEGSRIQLREVSDRLLRHIEDIDAVRERAAVTQEELLSRNSEQLNSRMYVLSVVAAIFLPLGFLTGLLGINVGGIPGAESPGAFMVFCGLLVLAVLLQIVIFRWKKWL</sequence>
<evidence type="ECO:0000256" key="9">
    <source>
        <dbReference type="ARBA" id="ARBA00023065"/>
    </source>
</evidence>
<dbReference type="InterPro" id="IPR045861">
    <property type="entry name" value="CorA_cytoplasmic_dom"/>
</dbReference>
<dbReference type="Proteomes" id="UP000184170">
    <property type="component" value="Unassembled WGS sequence"/>
</dbReference>
<evidence type="ECO:0000256" key="1">
    <source>
        <dbReference type="ARBA" id="ARBA00004651"/>
    </source>
</evidence>
<feature type="transmembrane region" description="Helical" evidence="11">
    <location>
        <begin position="274"/>
        <end position="296"/>
    </location>
</feature>
<evidence type="ECO:0000256" key="6">
    <source>
        <dbReference type="ARBA" id="ARBA00022692"/>
    </source>
</evidence>
<comment type="subcellular location">
    <subcellularLocation>
        <location evidence="1">Cell membrane</location>
        <topology evidence="1">Multi-pass membrane protein</topology>
    </subcellularLocation>
</comment>
<evidence type="ECO:0000256" key="2">
    <source>
        <dbReference type="ARBA" id="ARBA00009765"/>
    </source>
</evidence>
<keyword evidence="8 11" id="KW-1133">Transmembrane helix</keyword>
<dbReference type="OrthoDB" id="9803484at2"/>
<keyword evidence="10 11" id="KW-0472">Membrane</keyword>
<dbReference type="GO" id="GO:0050897">
    <property type="term" value="F:cobalt ion binding"/>
    <property type="evidence" value="ECO:0007669"/>
    <property type="project" value="TreeGrafter"/>
</dbReference>
<dbReference type="STRING" id="494016.SAMN04487965_1291"/>
<accession>A0A1M4YMV9</accession>
<keyword evidence="5" id="KW-0997">Cell inner membrane</keyword>
<evidence type="ECO:0000313" key="13">
    <source>
        <dbReference type="Proteomes" id="UP000184170"/>
    </source>
</evidence>
<dbReference type="Gene3D" id="3.30.460.20">
    <property type="entry name" value="CorA soluble domain-like"/>
    <property type="match status" value="1"/>
</dbReference>
<feature type="transmembrane region" description="Helical" evidence="11">
    <location>
        <begin position="308"/>
        <end position="328"/>
    </location>
</feature>
<evidence type="ECO:0000256" key="10">
    <source>
        <dbReference type="ARBA" id="ARBA00023136"/>
    </source>
</evidence>
<dbReference type="Gene3D" id="1.20.58.340">
    <property type="entry name" value="Magnesium transport protein CorA, transmembrane region"/>
    <property type="match status" value="2"/>
</dbReference>
<keyword evidence="4" id="KW-1003">Cell membrane</keyword>
<dbReference type="PANTHER" id="PTHR46494">
    <property type="entry name" value="CORA FAMILY METAL ION TRANSPORTER (EUROFUNG)"/>
    <property type="match status" value="1"/>
</dbReference>
<gene>
    <name evidence="12" type="ORF">SAMN04487965_1291</name>
</gene>
<protein>
    <submittedName>
        <fullName evidence="12">Zinc transporter</fullName>
    </submittedName>
</protein>
<evidence type="ECO:0000313" key="12">
    <source>
        <dbReference type="EMBL" id="SHF06832.1"/>
    </source>
</evidence>
<organism evidence="12 13">
    <name type="scientific">Microbulbifer donghaiensis</name>
    <dbReference type="NCBI Taxonomy" id="494016"/>
    <lineage>
        <taxon>Bacteria</taxon>
        <taxon>Pseudomonadati</taxon>
        <taxon>Pseudomonadota</taxon>
        <taxon>Gammaproteobacteria</taxon>
        <taxon>Cellvibrionales</taxon>
        <taxon>Microbulbiferaceae</taxon>
        <taxon>Microbulbifer</taxon>
    </lineage>
</organism>
<dbReference type="PANTHER" id="PTHR46494:SF3">
    <property type="entry name" value="ZINC TRANSPORT PROTEIN ZNTB"/>
    <property type="match status" value="1"/>
</dbReference>
<evidence type="ECO:0000256" key="8">
    <source>
        <dbReference type="ARBA" id="ARBA00022989"/>
    </source>
</evidence>
<keyword evidence="3" id="KW-0813">Transport</keyword>
<evidence type="ECO:0000256" key="11">
    <source>
        <dbReference type="SAM" id="Phobius"/>
    </source>
</evidence>